<dbReference type="PROSITE" id="PS50240">
    <property type="entry name" value="TRYPSIN_DOM"/>
    <property type="match status" value="1"/>
</dbReference>
<dbReference type="GO" id="GO:0005615">
    <property type="term" value="C:extracellular space"/>
    <property type="evidence" value="ECO:0007669"/>
    <property type="project" value="TreeGrafter"/>
</dbReference>
<dbReference type="STRING" id="174720.A0A0N5B5E6"/>
<dbReference type="CDD" id="cd00112">
    <property type="entry name" value="LDLa"/>
    <property type="match status" value="2"/>
</dbReference>
<evidence type="ECO:0000256" key="7">
    <source>
        <dbReference type="ARBA" id="ARBA00022825"/>
    </source>
</evidence>
<feature type="region of interest" description="Disordered" evidence="12">
    <location>
        <begin position="372"/>
        <end position="475"/>
    </location>
</feature>
<dbReference type="PROSITE" id="PS00135">
    <property type="entry name" value="TRYPSIN_SER"/>
    <property type="match status" value="1"/>
</dbReference>
<dbReference type="Gene3D" id="2.40.20.10">
    <property type="entry name" value="Plasminogen Kringle 4"/>
    <property type="match status" value="1"/>
</dbReference>
<keyword evidence="3 9" id="KW-0420">Kringle</keyword>
<dbReference type="InterPro" id="IPR044926">
    <property type="entry name" value="RGS_subdomain_2"/>
</dbReference>
<sequence>MSTLLTASKESDLEKILKCDTKRKPFQNFLEQQFCVENLNFYLAVEEYRKIPDEELTRRKAVGLQIFERHFITHSAEPVNIDNSTNRTIKDAVLAGKFTCDLYDVAQYQIFHLLKYDCWPRYLRAASAEDKDALGLEDSSDNYPKKHSDSTKDSAELQRSFRQTQEVDKFCTLLSNDGCSSERICLRDPRESVAKWIANIATSHGMDKFATEVVDAQTGSTIDPARQAVDALHNRCVRLVSVVFVTVEFLSPNATVKSSTPPQPARVVTVKARHSLTIGSAIRPLFAKYMIDPTQTAICFCGGVDQVPPRTQLGSIPPRKLTVMTYQQLQERQQMPKKELQKLDINASPNMSQKDQNLPFHQHGDVAFYVQPMDNEGKGHKHSAIRSNSSNPRSEGSSTSESIMSRFRRKASQAVGSKDSDQNNYQNNSLKPSNKLSDTKSNVTHTRSGIATNNSQNKGAGGRKNSTPKIDSSSKKAVISSIDVPYCGENQKADEAFIIQKNELLKEEEELKKKKENKEVEVSGLSGSQGTNGNLARVPAIYTSAIRSDKEPVSSSNCPDTTSNLDYLTTFITSAINQGGIWRWEDQRIVSPIFNITTESGRCLSFVPKSKSFISVDCNNIKNALPLCEKNIAINCQLENGQYFGNISKTKSNITCLKWNDNNLSTQGILFPEQLYWDHNYCRNPIGYTKKGAWCLVGENKYEDCLIPQCNITSSLMYIKLNIDTNSKLDDIFCGYGSLSCNTLDSINNQSTTIQCIPEEFWCDYQKDCDNGMDEINCENWLNTFVKIGGYKIIRNVSSIWSNIFHEQSCAKKCLELHEENCNSFSFNYNDKTCILSNLNGYNFTESNIISMKTSILYIKKSSISSKINTKNILERWMECDGVKCSSNGTCINIEKICNQYNDCIENEDEKFCYNPLEISFTPNLKTTNFEEGILTSHLGSLSVPLCIGNIPTTIRENICSNFVVRPYTGDKGKKSKLGSICYKGKCYLNKELNCKEEDNLIRCGGICGRLPNVVPSIKLRCPRVIGGCLAKPNESPWTASIRFKNPDTHHCGAVIISDFYLLTAAHCVSDIENDSIYVRVGDYDNKVIEFQELSIGIENIVIYPSYEDIFKNDIAVIKVADKISFTNFVKPICLPPIGYKFSEGHQCVISGFGKTNSKNDSDDKYSQFLKIATVPILDSKSCETNKNNVRLDDSVICAGYDFGNIDACHGDSGGPLVCMYEGIYYLAGIVSWGEGCGEVGSPGIYTSVSSFISWIESVTKTLF</sequence>
<dbReference type="InterPro" id="IPR001254">
    <property type="entry name" value="Trypsin_dom"/>
</dbReference>
<dbReference type="SMART" id="SM00020">
    <property type="entry name" value="Tryp_SPc"/>
    <property type="match status" value="1"/>
</dbReference>
<dbReference type="InterPro" id="IPR033116">
    <property type="entry name" value="TRYPSIN_SER"/>
</dbReference>
<dbReference type="InterPro" id="IPR036055">
    <property type="entry name" value="LDL_receptor-like_sf"/>
</dbReference>
<dbReference type="PROSITE" id="PS50132">
    <property type="entry name" value="RGS"/>
    <property type="match status" value="1"/>
</dbReference>
<keyword evidence="4 11" id="KW-0645">Protease</keyword>
<proteinExistence type="predicted"/>
<feature type="domain" description="Apple" evidence="16">
    <location>
        <begin position="778"/>
        <end position="863"/>
    </location>
</feature>
<evidence type="ECO:0000256" key="4">
    <source>
        <dbReference type="ARBA" id="ARBA00022670"/>
    </source>
</evidence>
<feature type="region of interest" description="Disordered" evidence="12">
    <location>
        <begin position="135"/>
        <end position="158"/>
    </location>
</feature>
<evidence type="ECO:0000256" key="5">
    <source>
        <dbReference type="ARBA" id="ARBA00022737"/>
    </source>
</evidence>
<dbReference type="AlphaFoldDB" id="A0A0N5B5E6"/>
<feature type="compositionally biased region" description="Basic and acidic residues" evidence="12">
    <location>
        <begin position="143"/>
        <end position="156"/>
    </location>
</feature>
<evidence type="ECO:0000259" key="13">
    <source>
        <dbReference type="PROSITE" id="PS50070"/>
    </source>
</evidence>
<dbReference type="SUPFAM" id="SSF57440">
    <property type="entry name" value="Kringle-like"/>
    <property type="match status" value="1"/>
</dbReference>
<dbReference type="WBParaSite" id="SPAL_0000128900.1">
    <property type="protein sequence ID" value="SPAL_0000128900.1"/>
    <property type="gene ID" value="SPAL_0000128900"/>
</dbReference>
<dbReference type="PROSITE" id="PS50948">
    <property type="entry name" value="PAN"/>
    <property type="match status" value="1"/>
</dbReference>
<dbReference type="InterPro" id="IPR003609">
    <property type="entry name" value="Pan_app"/>
</dbReference>
<keyword evidence="17" id="KW-1185">Reference proteome</keyword>
<dbReference type="InterPro" id="IPR036305">
    <property type="entry name" value="RGS_sf"/>
</dbReference>
<feature type="domain" description="Peptidase S1" evidence="15">
    <location>
        <begin position="1025"/>
        <end position="1261"/>
    </location>
</feature>
<dbReference type="PANTHER" id="PTHR24264:SF54">
    <property type="entry name" value="PEPTIDASE S1 DOMAIN-CONTAINING PROTEIN"/>
    <property type="match status" value="1"/>
</dbReference>
<evidence type="ECO:0000256" key="2">
    <source>
        <dbReference type="ARBA" id="ARBA00022525"/>
    </source>
</evidence>
<evidence type="ECO:0000256" key="6">
    <source>
        <dbReference type="ARBA" id="ARBA00022801"/>
    </source>
</evidence>
<dbReference type="SMART" id="SM00315">
    <property type="entry name" value="RGS"/>
    <property type="match status" value="1"/>
</dbReference>
<feature type="compositionally biased region" description="Low complexity" evidence="12">
    <location>
        <begin position="386"/>
        <end position="405"/>
    </location>
</feature>
<dbReference type="PANTHER" id="PTHR24264">
    <property type="entry name" value="TRYPSIN-RELATED"/>
    <property type="match status" value="1"/>
</dbReference>
<dbReference type="SMART" id="SM00130">
    <property type="entry name" value="KR"/>
    <property type="match status" value="1"/>
</dbReference>
<dbReference type="FunFam" id="2.40.10.10:FF:000003">
    <property type="entry name" value="Transmembrane serine protease 3"/>
    <property type="match status" value="1"/>
</dbReference>
<dbReference type="InterPro" id="IPR002172">
    <property type="entry name" value="LDrepeatLR_classA_rpt"/>
</dbReference>
<comment type="subcellular location">
    <subcellularLocation>
        <location evidence="1">Secreted</location>
    </subcellularLocation>
</comment>
<dbReference type="CDD" id="cd01099">
    <property type="entry name" value="PAN_AP_HGF"/>
    <property type="match status" value="1"/>
</dbReference>
<dbReference type="InterPro" id="IPR009003">
    <property type="entry name" value="Peptidase_S1_PA"/>
</dbReference>
<dbReference type="Pfam" id="PF00051">
    <property type="entry name" value="Kringle"/>
    <property type="match status" value="1"/>
</dbReference>
<keyword evidence="5" id="KW-0677">Repeat</keyword>
<dbReference type="PROSITE" id="PS00134">
    <property type="entry name" value="TRYPSIN_HIS"/>
    <property type="match status" value="1"/>
</dbReference>
<dbReference type="Gene3D" id="4.10.400.10">
    <property type="entry name" value="Low-density Lipoprotein Receptor"/>
    <property type="match status" value="2"/>
</dbReference>
<evidence type="ECO:0000259" key="14">
    <source>
        <dbReference type="PROSITE" id="PS50132"/>
    </source>
</evidence>
<dbReference type="PROSITE" id="PS50068">
    <property type="entry name" value="LDLRA_2"/>
    <property type="match status" value="2"/>
</dbReference>
<dbReference type="InterPro" id="IPR043504">
    <property type="entry name" value="Peptidase_S1_PA_chymotrypsin"/>
</dbReference>
<feature type="disulfide bond" evidence="9">
    <location>
        <begin position="656"/>
        <end position="695"/>
    </location>
</feature>
<dbReference type="InterPro" id="IPR038178">
    <property type="entry name" value="Kringle_sf"/>
</dbReference>
<keyword evidence="2" id="KW-0964">Secreted</keyword>
<dbReference type="InterPro" id="IPR016137">
    <property type="entry name" value="RGS"/>
</dbReference>
<dbReference type="SUPFAM" id="SSF50494">
    <property type="entry name" value="Trypsin-like serine proteases"/>
    <property type="match status" value="1"/>
</dbReference>
<dbReference type="GO" id="GO:0006508">
    <property type="term" value="P:proteolysis"/>
    <property type="evidence" value="ECO:0007669"/>
    <property type="project" value="UniProtKB-KW"/>
</dbReference>
<dbReference type="InterPro" id="IPR013806">
    <property type="entry name" value="Kringle-like"/>
</dbReference>
<dbReference type="SUPFAM" id="SSF48097">
    <property type="entry name" value="Regulator of G-protein signaling, RGS"/>
    <property type="match status" value="1"/>
</dbReference>
<evidence type="ECO:0000256" key="1">
    <source>
        <dbReference type="ARBA" id="ARBA00004613"/>
    </source>
</evidence>
<reference evidence="18" key="1">
    <citation type="submission" date="2017-02" db="UniProtKB">
        <authorList>
            <consortium name="WormBaseParasite"/>
        </authorList>
    </citation>
    <scope>IDENTIFICATION</scope>
</reference>
<evidence type="ECO:0000313" key="17">
    <source>
        <dbReference type="Proteomes" id="UP000046392"/>
    </source>
</evidence>
<keyword evidence="8 9" id="KW-1015">Disulfide bond</keyword>
<evidence type="ECO:0000256" key="11">
    <source>
        <dbReference type="RuleBase" id="RU363034"/>
    </source>
</evidence>
<keyword evidence="6 11" id="KW-0378">Hydrolase</keyword>
<feature type="disulfide bond" evidence="10">
    <location>
        <begin position="763"/>
        <end position="778"/>
    </location>
</feature>
<evidence type="ECO:0000256" key="9">
    <source>
        <dbReference type="PROSITE-ProRule" id="PRU00121"/>
    </source>
</evidence>
<dbReference type="SMART" id="SM00473">
    <property type="entry name" value="PAN_AP"/>
    <property type="match status" value="1"/>
</dbReference>
<dbReference type="PROSITE" id="PS50070">
    <property type="entry name" value="KRINGLE_2"/>
    <property type="match status" value="1"/>
</dbReference>
<dbReference type="Gene3D" id="1.10.167.10">
    <property type="entry name" value="Regulator of G-protein Signalling 4, domain 2"/>
    <property type="match status" value="1"/>
</dbReference>
<protein>
    <submittedName>
        <fullName evidence="18">RGS domain-containing protein</fullName>
    </submittedName>
</protein>
<dbReference type="Proteomes" id="UP000046392">
    <property type="component" value="Unplaced"/>
</dbReference>
<evidence type="ECO:0000256" key="10">
    <source>
        <dbReference type="PROSITE-ProRule" id="PRU00124"/>
    </source>
</evidence>
<dbReference type="InterPro" id="IPR000001">
    <property type="entry name" value="Kringle"/>
</dbReference>
<evidence type="ECO:0000259" key="15">
    <source>
        <dbReference type="PROSITE" id="PS50240"/>
    </source>
</evidence>
<dbReference type="PRINTS" id="PR01301">
    <property type="entry name" value="RGSPROTEIN"/>
</dbReference>
<evidence type="ECO:0000313" key="18">
    <source>
        <dbReference type="WBParaSite" id="SPAL_0000128900.1"/>
    </source>
</evidence>
<dbReference type="InterPro" id="IPR050127">
    <property type="entry name" value="Serine_Proteases_S1"/>
</dbReference>
<name>A0A0N5B5E6_STREA</name>
<dbReference type="Pfam" id="PF00089">
    <property type="entry name" value="Trypsin"/>
    <property type="match status" value="1"/>
</dbReference>
<organism evidence="17 18">
    <name type="scientific">Strongyloides papillosus</name>
    <name type="common">Intestinal threadworm</name>
    <dbReference type="NCBI Taxonomy" id="174720"/>
    <lineage>
        <taxon>Eukaryota</taxon>
        <taxon>Metazoa</taxon>
        <taxon>Ecdysozoa</taxon>
        <taxon>Nematoda</taxon>
        <taxon>Chromadorea</taxon>
        <taxon>Rhabditida</taxon>
        <taxon>Tylenchina</taxon>
        <taxon>Panagrolaimomorpha</taxon>
        <taxon>Strongyloidoidea</taxon>
        <taxon>Strongyloididae</taxon>
        <taxon>Strongyloides</taxon>
    </lineage>
</organism>
<evidence type="ECO:0000256" key="8">
    <source>
        <dbReference type="ARBA" id="ARBA00023157"/>
    </source>
</evidence>
<dbReference type="InterPro" id="IPR018114">
    <property type="entry name" value="TRYPSIN_HIS"/>
</dbReference>
<dbReference type="Gene3D" id="2.40.10.10">
    <property type="entry name" value="Trypsin-like serine proteases"/>
    <property type="match status" value="1"/>
</dbReference>
<evidence type="ECO:0000256" key="3">
    <source>
        <dbReference type="ARBA" id="ARBA00022572"/>
    </source>
</evidence>
<dbReference type="SUPFAM" id="SSF57424">
    <property type="entry name" value="LDL receptor-like module"/>
    <property type="match status" value="2"/>
</dbReference>
<feature type="disulfide bond" evidence="10">
    <location>
        <begin position="898"/>
        <end position="913"/>
    </location>
</feature>
<dbReference type="Pfam" id="PF00615">
    <property type="entry name" value="RGS"/>
    <property type="match status" value="1"/>
</dbReference>
<dbReference type="SUPFAM" id="SSF57414">
    <property type="entry name" value="Hairpin loop containing domain-like"/>
    <property type="match status" value="1"/>
</dbReference>
<feature type="domain" description="Kringle" evidence="13">
    <location>
        <begin position="635"/>
        <end position="710"/>
    </location>
</feature>
<dbReference type="Pfam" id="PF00024">
    <property type="entry name" value="PAN_1"/>
    <property type="match status" value="1"/>
</dbReference>
<keyword evidence="7 11" id="KW-0720">Serine protease</keyword>
<evidence type="ECO:0000259" key="16">
    <source>
        <dbReference type="PROSITE" id="PS50948"/>
    </source>
</evidence>
<accession>A0A0N5B5E6</accession>
<feature type="domain" description="RGS" evidence="14">
    <location>
        <begin position="12"/>
        <end position="125"/>
    </location>
</feature>
<dbReference type="Gene3D" id="3.50.4.10">
    <property type="entry name" value="Hepatocyte Growth Factor"/>
    <property type="match status" value="1"/>
</dbReference>
<feature type="disulfide bond" evidence="9">
    <location>
        <begin position="682"/>
        <end position="705"/>
    </location>
</feature>
<evidence type="ECO:0000256" key="12">
    <source>
        <dbReference type="SAM" id="MobiDB-lite"/>
    </source>
</evidence>
<feature type="compositionally biased region" description="Polar residues" evidence="12">
    <location>
        <begin position="422"/>
        <end position="471"/>
    </location>
</feature>
<comment type="caution">
    <text evidence="9">Lacks conserved residue(s) required for the propagation of feature annotation.</text>
</comment>
<dbReference type="GO" id="GO:0004252">
    <property type="term" value="F:serine-type endopeptidase activity"/>
    <property type="evidence" value="ECO:0007669"/>
    <property type="project" value="InterPro"/>
</dbReference>
<dbReference type="CDD" id="cd00190">
    <property type="entry name" value="Tryp_SPc"/>
    <property type="match status" value="1"/>
</dbReference>
<dbReference type="SMART" id="SM00192">
    <property type="entry name" value="LDLa"/>
    <property type="match status" value="2"/>
</dbReference>